<protein>
    <submittedName>
        <fullName evidence="2">Uncharacterized protein</fullName>
    </submittedName>
</protein>
<keyword evidence="3" id="KW-1185">Reference proteome</keyword>
<sequence>MNGNATVRFDEGPMGEHSSEESRAGASGYVHQRIPVASVTLQHSASLLEEINTRSPAVTAWPDTDELKQVLCDLQNICE</sequence>
<comment type="caution">
    <text evidence="2">The sequence shown here is derived from an EMBL/GenBank/DDBJ whole genome shotgun (WGS) entry which is preliminary data.</text>
</comment>
<evidence type="ECO:0000313" key="2">
    <source>
        <dbReference type="EMBL" id="CAE8614119.1"/>
    </source>
</evidence>
<evidence type="ECO:0000256" key="1">
    <source>
        <dbReference type="SAM" id="MobiDB-lite"/>
    </source>
</evidence>
<dbReference type="EMBL" id="CAJNNV010025366">
    <property type="protein sequence ID" value="CAE8614119.1"/>
    <property type="molecule type" value="Genomic_DNA"/>
</dbReference>
<accession>A0A813FK44</accession>
<name>A0A813FK44_POLGL</name>
<reference evidence="2" key="1">
    <citation type="submission" date="2021-02" db="EMBL/GenBank/DDBJ databases">
        <authorList>
            <person name="Dougan E. K."/>
            <person name="Rhodes N."/>
            <person name="Thang M."/>
            <person name="Chan C."/>
        </authorList>
    </citation>
    <scope>NUCLEOTIDE SEQUENCE</scope>
</reference>
<dbReference type="AlphaFoldDB" id="A0A813FK44"/>
<evidence type="ECO:0000313" key="3">
    <source>
        <dbReference type="Proteomes" id="UP000654075"/>
    </source>
</evidence>
<feature type="non-terminal residue" evidence="2">
    <location>
        <position position="1"/>
    </location>
</feature>
<dbReference type="Proteomes" id="UP000654075">
    <property type="component" value="Unassembled WGS sequence"/>
</dbReference>
<proteinExistence type="predicted"/>
<organism evidence="2 3">
    <name type="scientific">Polarella glacialis</name>
    <name type="common">Dinoflagellate</name>
    <dbReference type="NCBI Taxonomy" id="89957"/>
    <lineage>
        <taxon>Eukaryota</taxon>
        <taxon>Sar</taxon>
        <taxon>Alveolata</taxon>
        <taxon>Dinophyceae</taxon>
        <taxon>Suessiales</taxon>
        <taxon>Suessiaceae</taxon>
        <taxon>Polarella</taxon>
    </lineage>
</organism>
<feature type="region of interest" description="Disordered" evidence="1">
    <location>
        <begin position="1"/>
        <end position="26"/>
    </location>
</feature>
<gene>
    <name evidence="2" type="ORF">PGLA1383_LOCUS31849</name>
</gene>